<name>A0ABP3PJ78_9PROT</name>
<dbReference type="InterPro" id="IPR023606">
    <property type="entry name" value="CoA-Trfase_III_dom_1_sf"/>
</dbReference>
<evidence type="ECO:0000313" key="2">
    <source>
        <dbReference type="EMBL" id="GAA0566580.1"/>
    </source>
</evidence>
<keyword evidence="1" id="KW-1133">Transmembrane helix</keyword>
<dbReference type="PANTHER" id="PTHR48229">
    <property type="entry name" value="CAIB/BAIF FAMILY ENZYME (AFU_ORTHOLOGUE AFUA_1G05360)-RELATED"/>
    <property type="match status" value="1"/>
</dbReference>
<dbReference type="EMBL" id="BAAADD010000003">
    <property type="protein sequence ID" value="GAA0566580.1"/>
    <property type="molecule type" value="Genomic_DNA"/>
</dbReference>
<keyword evidence="1" id="KW-0812">Transmembrane</keyword>
<dbReference type="PANTHER" id="PTHR48229:SF1">
    <property type="entry name" value="ALPHA METHYLACYL-COA RACEMASE-RELATED"/>
    <property type="match status" value="1"/>
</dbReference>
<sequence length="477" mass="49862">MTPQAAFESLVRSAGIAPLAMPAFDGSEALVPSPFRIATAMAAALGYAGAAAAEIWRFRGGDKQEVGVDLKAAAAMVVPEYKLNGTAVRPMLPPSAVTGFYQSVDGRWLHLNGGFPHLKLRTLDLLNANDTKASVMEAVSKWNALALEDALGFLGLCGAMVRSENEWRSWIPGRLALTPIVLTNVAPGPPLRLADSAVPLGGLKVLDLTRAVAGPLCSRQLAEHGAEVLSVAAGRLPSAGVLDDIYAAGKRQTNLDLIEPSAAEALRRLARSADVFVDSYRPGALTALGFSPAALAHLAPGMISVSISAYGFEGPWAARRGFEETVEAATGLASEQGAFMAARHGGANQPELLPGAVLATLTGVLGTVGVLAALLRRIREGGSWHVEVSLAATAAWLSSLGRIDAAVVPEVFEPFTGLDQYLQSCETKDGWFEFLGPVVRMAKTPPRGGSLPEGIVSPHWASAHEEANAAENKSAQT</sequence>
<dbReference type="GO" id="GO:0016740">
    <property type="term" value="F:transferase activity"/>
    <property type="evidence" value="ECO:0007669"/>
    <property type="project" value="UniProtKB-KW"/>
</dbReference>
<keyword evidence="1" id="KW-0472">Membrane</keyword>
<keyword evidence="2" id="KW-0808">Transferase</keyword>
<proteinExistence type="predicted"/>
<comment type="caution">
    <text evidence="2">The sequence shown here is derived from an EMBL/GenBank/DDBJ whole genome shotgun (WGS) entry which is preliminary data.</text>
</comment>
<gene>
    <name evidence="2" type="ORF">GCM10008942_13780</name>
</gene>
<evidence type="ECO:0000313" key="3">
    <source>
        <dbReference type="Proteomes" id="UP001499951"/>
    </source>
</evidence>
<reference evidence="3" key="1">
    <citation type="journal article" date="2019" name="Int. J. Syst. Evol. Microbiol.">
        <title>The Global Catalogue of Microorganisms (GCM) 10K type strain sequencing project: providing services to taxonomists for standard genome sequencing and annotation.</title>
        <authorList>
            <consortium name="The Broad Institute Genomics Platform"/>
            <consortium name="The Broad Institute Genome Sequencing Center for Infectious Disease"/>
            <person name="Wu L."/>
            <person name="Ma J."/>
        </authorList>
    </citation>
    <scope>NUCLEOTIDE SEQUENCE [LARGE SCALE GENOMIC DNA]</scope>
    <source>
        <strain evidence="3">JCM 15089</strain>
    </source>
</reference>
<accession>A0ABP3PJ78</accession>
<protein>
    <submittedName>
        <fullName evidence="2">CoA transferase</fullName>
    </submittedName>
</protein>
<dbReference type="InterPro" id="IPR052985">
    <property type="entry name" value="CoA-trans_III_biosynth/detox"/>
</dbReference>
<evidence type="ECO:0000256" key="1">
    <source>
        <dbReference type="SAM" id="Phobius"/>
    </source>
</evidence>
<organism evidence="2 3">
    <name type="scientific">Rhizomicrobium electricum</name>
    <dbReference type="NCBI Taxonomy" id="480070"/>
    <lineage>
        <taxon>Bacteria</taxon>
        <taxon>Pseudomonadati</taxon>
        <taxon>Pseudomonadota</taxon>
        <taxon>Alphaproteobacteria</taxon>
        <taxon>Micropepsales</taxon>
        <taxon>Micropepsaceae</taxon>
        <taxon>Rhizomicrobium</taxon>
    </lineage>
</organism>
<feature type="transmembrane region" description="Helical" evidence="1">
    <location>
        <begin position="352"/>
        <end position="375"/>
    </location>
</feature>
<dbReference type="Proteomes" id="UP001499951">
    <property type="component" value="Unassembled WGS sequence"/>
</dbReference>
<dbReference type="Gene3D" id="3.40.50.10540">
    <property type="entry name" value="Crotonobetainyl-coa:carnitine coa-transferase, domain 1"/>
    <property type="match status" value="1"/>
</dbReference>
<keyword evidence="3" id="KW-1185">Reference proteome</keyword>
<dbReference type="InterPro" id="IPR003673">
    <property type="entry name" value="CoA-Trfase_fam_III"/>
</dbReference>
<dbReference type="RefSeq" id="WP_166933177.1">
    <property type="nucleotide sequence ID" value="NZ_BAAADD010000003.1"/>
</dbReference>
<dbReference type="SUPFAM" id="SSF89796">
    <property type="entry name" value="CoA-transferase family III (CaiB/BaiF)"/>
    <property type="match status" value="2"/>
</dbReference>
<dbReference type="Pfam" id="PF02515">
    <property type="entry name" value="CoA_transf_3"/>
    <property type="match status" value="1"/>
</dbReference>